<gene>
    <name evidence="1" type="ORF">MRB53_011737</name>
</gene>
<evidence type="ECO:0000313" key="2">
    <source>
        <dbReference type="Proteomes" id="UP001234297"/>
    </source>
</evidence>
<evidence type="ECO:0000313" key="1">
    <source>
        <dbReference type="EMBL" id="KAJ8637470.1"/>
    </source>
</evidence>
<name>A0ACC2LVR4_PERAE</name>
<comment type="caution">
    <text evidence="1">The sequence shown here is derived from an EMBL/GenBank/DDBJ whole genome shotgun (WGS) entry which is preliminary data.</text>
</comment>
<reference evidence="1 2" key="1">
    <citation type="journal article" date="2022" name="Hortic Res">
        <title>A haplotype resolved chromosomal level avocado genome allows analysis of novel avocado genes.</title>
        <authorList>
            <person name="Nath O."/>
            <person name="Fletcher S.J."/>
            <person name="Hayward A."/>
            <person name="Shaw L.M."/>
            <person name="Masouleh A.K."/>
            <person name="Furtado A."/>
            <person name="Henry R.J."/>
            <person name="Mitter N."/>
        </authorList>
    </citation>
    <scope>NUCLEOTIDE SEQUENCE [LARGE SCALE GENOMIC DNA]</scope>
    <source>
        <strain evidence="2">cv. Hass</strain>
    </source>
</reference>
<proteinExistence type="predicted"/>
<dbReference type="EMBL" id="CM056811">
    <property type="protein sequence ID" value="KAJ8637470.1"/>
    <property type="molecule type" value="Genomic_DNA"/>
</dbReference>
<sequence>MFFDSHHPKPKRDRSLLALASSSHSPNNVDYLESEFGGHGVDFTGIGDSCVVKMELEDGSTANLMLPSGLITLYKPHMWHGGMMEVLHTAVSEGQDGGPVVRGGVSMDFKCGSSGGITWSPSTWALHDVRGSPQDSIQTLNNTERLDPIKRWGFGDVGEVDGNGSFVDEDVIGENVKTGGEEAESGDVLASKLNEKSRLLILCSLSNPSGSVYPKKLLEEIADVVAKHPRLLVLSDELYEHIIYPPAKHISFASLPGMWERTLTVNGFSKAFAMTGWRLGYLAAPKHFVVCGKIQSQERRLHGMSSLSQDLNGVFLAASCRDNRWFMQLQLAINTDASHILGGSSDGNAYMWAGSYWFLWNTFLILVLFSLDMTGENALPVNNLEECPVELEGHEGEVAAVDWYVFGDIWLGPEGGAVKVWPWESLEKSLDQTSEVRHIVALKMERTCIDLRNQVTVNGVCQLSSSDIKHLLFDNTRAKVWSVDFEDGVGMVTDTKDKEKSGDSGKH</sequence>
<protein>
    <submittedName>
        <fullName evidence="1">Uncharacterized protein</fullName>
    </submittedName>
</protein>
<organism evidence="1 2">
    <name type="scientific">Persea americana</name>
    <name type="common">Avocado</name>
    <dbReference type="NCBI Taxonomy" id="3435"/>
    <lineage>
        <taxon>Eukaryota</taxon>
        <taxon>Viridiplantae</taxon>
        <taxon>Streptophyta</taxon>
        <taxon>Embryophyta</taxon>
        <taxon>Tracheophyta</taxon>
        <taxon>Spermatophyta</taxon>
        <taxon>Magnoliopsida</taxon>
        <taxon>Magnoliidae</taxon>
        <taxon>Laurales</taxon>
        <taxon>Lauraceae</taxon>
        <taxon>Persea</taxon>
    </lineage>
</organism>
<accession>A0ACC2LVR4</accession>
<keyword evidence="2" id="KW-1185">Reference proteome</keyword>
<dbReference type="Proteomes" id="UP001234297">
    <property type="component" value="Chromosome 3"/>
</dbReference>